<dbReference type="PROSITE" id="PS50077">
    <property type="entry name" value="HEAT_REPEAT"/>
    <property type="match status" value="1"/>
</dbReference>
<evidence type="ECO:0000313" key="4">
    <source>
        <dbReference type="Proteomes" id="UP000179807"/>
    </source>
</evidence>
<dbReference type="InterPro" id="IPR051023">
    <property type="entry name" value="PP2A_Regulatory_Subunit_A"/>
</dbReference>
<feature type="repeat" description="HEAT" evidence="2">
    <location>
        <begin position="253"/>
        <end position="291"/>
    </location>
</feature>
<gene>
    <name evidence="3" type="ORF">TRFO_10310</name>
</gene>
<dbReference type="PANTHER" id="PTHR10648">
    <property type="entry name" value="SERINE/THREONINE-PROTEIN PHOSPHATASE PP2A 65 KDA REGULATORY SUBUNIT"/>
    <property type="match status" value="1"/>
</dbReference>
<dbReference type="GO" id="GO:0005737">
    <property type="term" value="C:cytoplasm"/>
    <property type="evidence" value="ECO:0007669"/>
    <property type="project" value="TreeGrafter"/>
</dbReference>
<dbReference type="InterPro" id="IPR011989">
    <property type="entry name" value="ARM-like"/>
</dbReference>
<name>A0A1J4JB51_9EUKA</name>
<dbReference type="EMBL" id="MLAK01001215">
    <property type="protein sequence ID" value="OHS95897.1"/>
    <property type="molecule type" value="Genomic_DNA"/>
</dbReference>
<dbReference type="AlphaFoldDB" id="A0A1J4JB51"/>
<keyword evidence="1" id="KW-0677">Repeat</keyword>
<proteinExistence type="predicted"/>
<dbReference type="VEuPathDB" id="TrichDB:TRFO_10310"/>
<evidence type="ECO:0000256" key="1">
    <source>
        <dbReference type="ARBA" id="ARBA00022737"/>
    </source>
</evidence>
<evidence type="ECO:0000313" key="3">
    <source>
        <dbReference type="EMBL" id="OHS95897.1"/>
    </source>
</evidence>
<dbReference type="GO" id="GO:0019888">
    <property type="term" value="F:protein phosphatase regulator activity"/>
    <property type="evidence" value="ECO:0007669"/>
    <property type="project" value="TreeGrafter"/>
</dbReference>
<comment type="caution">
    <text evidence="3">The sequence shown here is derived from an EMBL/GenBank/DDBJ whole genome shotgun (WGS) entry which is preliminary data.</text>
</comment>
<dbReference type="InterPro" id="IPR016024">
    <property type="entry name" value="ARM-type_fold"/>
</dbReference>
<dbReference type="SUPFAM" id="SSF48371">
    <property type="entry name" value="ARM repeat"/>
    <property type="match status" value="1"/>
</dbReference>
<protein>
    <submittedName>
        <fullName evidence="3">HEAT repeat family protein</fullName>
    </submittedName>
</protein>
<dbReference type="Proteomes" id="UP000179807">
    <property type="component" value="Unassembled WGS sequence"/>
</dbReference>
<accession>A0A1J4JB51</accession>
<dbReference type="Gene3D" id="1.25.10.10">
    <property type="entry name" value="Leucine-rich Repeat Variant"/>
    <property type="match status" value="1"/>
</dbReference>
<dbReference type="OrthoDB" id="340346at2759"/>
<organism evidence="3 4">
    <name type="scientific">Tritrichomonas foetus</name>
    <dbReference type="NCBI Taxonomy" id="1144522"/>
    <lineage>
        <taxon>Eukaryota</taxon>
        <taxon>Metamonada</taxon>
        <taxon>Parabasalia</taxon>
        <taxon>Tritrichomonadida</taxon>
        <taxon>Tritrichomonadidae</taxon>
        <taxon>Tritrichomonas</taxon>
    </lineage>
</organism>
<dbReference type="RefSeq" id="XP_068349034.1">
    <property type="nucleotide sequence ID" value="XM_068495379.1"/>
</dbReference>
<dbReference type="GeneID" id="94830083"/>
<dbReference type="InterPro" id="IPR021133">
    <property type="entry name" value="HEAT_type_2"/>
</dbReference>
<dbReference type="PANTHER" id="PTHR10648:SF1">
    <property type="entry name" value="SERINE_THREONINE-PROTEIN PHOSPHATASE 4 REGULATORY SUBUNIT 1"/>
    <property type="match status" value="1"/>
</dbReference>
<evidence type="ECO:0000256" key="2">
    <source>
        <dbReference type="PROSITE-ProRule" id="PRU00103"/>
    </source>
</evidence>
<reference evidence="3" key="1">
    <citation type="submission" date="2016-10" db="EMBL/GenBank/DDBJ databases">
        <authorList>
            <person name="Benchimol M."/>
            <person name="Almeida L.G."/>
            <person name="Vasconcelos A.T."/>
            <person name="Perreira-Neves A."/>
            <person name="Rosa I.A."/>
            <person name="Tasca T."/>
            <person name="Bogo M.R."/>
            <person name="de Souza W."/>
        </authorList>
    </citation>
    <scope>NUCLEOTIDE SEQUENCE [LARGE SCALE GENOMIC DNA]</scope>
    <source>
        <strain evidence="3">K</strain>
    </source>
</reference>
<sequence length="561" mass="63304">MSEDLIDHYLPCTERLINLVNSDDELLLIQAVQCINESLQSCDVQFIYDHIIPAIVKCASLDSLHVAQYLLTCLPDFGENLFEYFQEVAEAILINQIMPVVHGIVLCRSPQLKEIISECWAALITILDPQDFLENEIPLLKKFSSSQKKEVKIVVLTVLSSLTDFFDPNIWYDSLYEMINQFTKDSASAVRSLVPPIIAQYSKKLTDPRQLAQLSGRFAILCRDSYTPVRKAAAESIVTLSESLDHASRLVTILPSVELLLQDPSELVRSIISMYLGPLISSIGPSVNSNLVHQFSMKLISKDITVAYPAAFSFPAVALTLGRERFDEIKSSFETASKSKEFRIRRTLSFGIHSFGHIIPPEDISSVVDRFLRDISSVSIGIVSNLNLIAQLIDNKKDLLFCLQEPLKKYTEWRMRLKVSEQLRYCSDMFESKELIDSAKDLLRDPVSVVRRDAVLSFVHLMDNNDMEFLIELAKSDKYADREIAAMIFEYADISKVKSVFDVLIWLTKDKVVNVRINAASAVGSIAASDENIKEFNQIINNLLQDTDADVKSAILYHLNS</sequence>
<keyword evidence="4" id="KW-1185">Reference proteome</keyword>